<feature type="region of interest" description="Disordered" evidence="9">
    <location>
        <begin position="825"/>
        <end position="877"/>
    </location>
</feature>
<feature type="region of interest" description="Disordered" evidence="9">
    <location>
        <begin position="192"/>
        <end position="377"/>
    </location>
</feature>
<dbReference type="Pfam" id="PF13912">
    <property type="entry name" value="zf-C2H2_6"/>
    <property type="match status" value="2"/>
</dbReference>
<feature type="region of interest" description="Disordered" evidence="9">
    <location>
        <begin position="470"/>
        <end position="562"/>
    </location>
</feature>
<name>A0A6P3XRP9_DINQU</name>
<dbReference type="GO" id="GO:0003700">
    <property type="term" value="F:DNA-binding transcription factor activity"/>
    <property type="evidence" value="ECO:0007669"/>
    <property type="project" value="TreeGrafter"/>
</dbReference>
<dbReference type="GO" id="GO:0000978">
    <property type="term" value="F:RNA polymerase II cis-regulatory region sequence-specific DNA binding"/>
    <property type="evidence" value="ECO:0007669"/>
    <property type="project" value="TreeGrafter"/>
</dbReference>
<dbReference type="GO" id="GO:0005634">
    <property type="term" value="C:nucleus"/>
    <property type="evidence" value="ECO:0007669"/>
    <property type="project" value="UniProtKB-SubCell"/>
</dbReference>
<keyword evidence="2" id="KW-0479">Metal-binding</keyword>
<dbReference type="GO" id="GO:0006357">
    <property type="term" value="P:regulation of transcription by RNA polymerase II"/>
    <property type="evidence" value="ECO:0007669"/>
    <property type="project" value="TreeGrafter"/>
</dbReference>
<dbReference type="SUPFAM" id="SSF57667">
    <property type="entry name" value="beta-beta-alpha zinc fingers"/>
    <property type="match status" value="1"/>
</dbReference>
<feature type="compositionally biased region" description="Polar residues" evidence="9">
    <location>
        <begin position="268"/>
        <end position="277"/>
    </location>
</feature>
<feature type="compositionally biased region" description="Low complexity" evidence="9">
    <location>
        <begin position="828"/>
        <end position="837"/>
    </location>
</feature>
<dbReference type="Proteomes" id="UP000515204">
    <property type="component" value="Unplaced"/>
</dbReference>
<evidence type="ECO:0000256" key="5">
    <source>
        <dbReference type="ARBA" id="ARBA00022833"/>
    </source>
</evidence>
<evidence type="ECO:0000256" key="6">
    <source>
        <dbReference type="ARBA" id="ARBA00023125"/>
    </source>
</evidence>
<feature type="compositionally biased region" description="Basic and acidic residues" evidence="9">
    <location>
        <begin position="355"/>
        <end position="367"/>
    </location>
</feature>
<comment type="subcellular location">
    <subcellularLocation>
        <location evidence="1">Nucleus</location>
    </subcellularLocation>
</comment>
<feature type="region of interest" description="Disordered" evidence="9">
    <location>
        <begin position="777"/>
        <end position="800"/>
    </location>
</feature>
<evidence type="ECO:0000256" key="4">
    <source>
        <dbReference type="ARBA" id="ARBA00022771"/>
    </source>
</evidence>
<feature type="domain" description="C2H2-type" evidence="10">
    <location>
        <begin position="885"/>
        <end position="912"/>
    </location>
</feature>
<evidence type="ECO:0000256" key="7">
    <source>
        <dbReference type="ARBA" id="ARBA00023242"/>
    </source>
</evidence>
<dbReference type="AlphaFoldDB" id="A0A6P3XRP9"/>
<dbReference type="OrthoDB" id="5982876at2759"/>
<protein>
    <submittedName>
        <fullName evidence="12">Uncharacterized protein LOC106747724 isoform X4</fullName>
    </submittedName>
</protein>
<feature type="region of interest" description="Disordered" evidence="9">
    <location>
        <begin position="1"/>
        <end position="45"/>
    </location>
</feature>
<keyword evidence="3" id="KW-0677">Repeat</keyword>
<dbReference type="PROSITE" id="PS00028">
    <property type="entry name" value="ZINC_FINGER_C2H2_1"/>
    <property type="match status" value="4"/>
</dbReference>
<dbReference type="GO" id="GO:0008270">
    <property type="term" value="F:zinc ion binding"/>
    <property type="evidence" value="ECO:0007669"/>
    <property type="project" value="UniProtKB-KW"/>
</dbReference>
<keyword evidence="7" id="KW-0539">Nucleus</keyword>
<dbReference type="InterPro" id="IPR050589">
    <property type="entry name" value="Ikaros_C2H2-ZF"/>
</dbReference>
<evidence type="ECO:0000256" key="2">
    <source>
        <dbReference type="ARBA" id="ARBA00022723"/>
    </source>
</evidence>
<feature type="compositionally biased region" description="Polar residues" evidence="9">
    <location>
        <begin position="341"/>
        <end position="354"/>
    </location>
</feature>
<feature type="compositionally biased region" description="Polar residues" evidence="9">
    <location>
        <begin position="528"/>
        <end position="554"/>
    </location>
</feature>
<evidence type="ECO:0000256" key="8">
    <source>
        <dbReference type="PROSITE-ProRule" id="PRU00042"/>
    </source>
</evidence>
<feature type="compositionally biased region" description="Polar residues" evidence="9">
    <location>
        <begin position="777"/>
        <end position="795"/>
    </location>
</feature>
<keyword evidence="6" id="KW-0238">DNA-binding</keyword>
<keyword evidence="5" id="KW-0862">Zinc</keyword>
<feature type="compositionally biased region" description="Basic and acidic residues" evidence="9">
    <location>
        <begin position="147"/>
        <end position="161"/>
    </location>
</feature>
<dbReference type="SMART" id="SM00355">
    <property type="entry name" value="ZnF_C2H2"/>
    <property type="match status" value="5"/>
</dbReference>
<feature type="region of interest" description="Disordered" evidence="9">
    <location>
        <begin position="147"/>
        <end position="170"/>
    </location>
</feature>
<dbReference type="PANTHER" id="PTHR24404">
    <property type="entry name" value="ZINC FINGER PROTEIN"/>
    <property type="match status" value="1"/>
</dbReference>
<accession>A0A6P3XRP9</accession>
<evidence type="ECO:0000313" key="12">
    <source>
        <dbReference type="RefSeq" id="XP_014481051.1"/>
    </source>
</evidence>
<dbReference type="GeneID" id="106747724"/>
<feature type="compositionally biased region" description="Basic and acidic residues" evidence="9">
    <location>
        <begin position="289"/>
        <end position="301"/>
    </location>
</feature>
<dbReference type="RefSeq" id="XP_014481051.1">
    <property type="nucleotide sequence ID" value="XM_014625565.1"/>
</dbReference>
<dbReference type="InterPro" id="IPR036236">
    <property type="entry name" value="Znf_C2H2_sf"/>
</dbReference>
<sequence>MPANLSKKSRRKRNCRFTTTRTSAVRVASSTDDRAGTPRSPDSFSGQQPLLDCGICGRQFASKKLLRVHINTHLRKPCIVLRRVTGPKVVKKRQGDTYWLDPEKKGSLKLTLKKQSVKLTIKKNSEAFTVVNSNFYPDIGNHQGEEVAGAKENDHRDDRATEGSLDEPFENVMVDQQDDYGNIKFSDDHNLLEENDRPSLDVNEGDSGVGSDMANPSEKEDQNVDDIQGVDNYDNSEKRLSESEDHEESDALEATCRETIENLKKLGEQSSSRSTSRLIDDPDVEEEDDRSHESSMIHNLEENPSISIIPKSSTYSNHAAERAAVCESEDKDRESSESQSGFNWNQLSADLSSKSNEDPKDSGEQQHAEGGGGDANIENAGSLLQNFLIEHQRRNPNEVSLSNSLVPVETEYVSLEKLAETVNTCRVCNEKFKDIAHLDEHRSKAGHYQCNIPECASMIFHSPMEVSMHRAQMHGTQLSPSVSQLSPHLNANSPHVNQNSPHLSQASPQLNTHSPHHTASPMEPSPPTTSATAGSQQLSRNSPLTSPHQTNSPTYGGAPAVNQQMIPPVNFEQLPPPVQQLAQQVQRMPLPQTGQMPPSLPPGANTMIPGPNYFVQPPGRPPLYRVPGPQGMHYAPHLTHLYGPQYGPAGPYPQMAAPPQMHPQLPQQLPRGRYPSVVQNSRAPRIPQQAGPVPRQRMKRPMQQTMQVQPQNSGSAAVKQRRMDVLLPDRNEDADCHVIAQQKRNDGLPVIQNVQGATPQQTNRNDSTIHLTDSITLSVRQPGSAPAQVQNTSSPGGKKSDAKAVANVLAARALNLNSAISIIPTSSQRKQQQEQGQFAVPQNKQNKSSMNEVERPPRPPTVDLTQDTPPQMPVVRRGRPPRALLTCQVCDKNFQNQDMLTQHMANHRTTSKLLHKCNLCPAQYPTAQALMTHKQAYHKEVDTVAQNGGAELALPVVDLKSPHVLNRLANLGIQSYIPLSQLSAQTGGYFGLPIITIDGARNSSSYNLGALGATSILSLGPLKHLSNR</sequence>
<proteinExistence type="predicted"/>
<evidence type="ECO:0000256" key="1">
    <source>
        <dbReference type="ARBA" id="ARBA00004123"/>
    </source>
</evidence>
<evidence type="ECO:0000313" key="11">
    <source>
        <dbReference type="Proteomes" id="UP000515204"/>
    </source>
</evidence>
<dbReference type="InterPro" id="IPR013087">
    <property type="entry name" value="Znf_C2H2_type"/>
</dbReference>
<reference evidence="12" key="1">
    <citation type="submission" date="2025-08" db="UniProtKB">
        <authorList>
            <consortium name="RefSeq"/>
        </authorList>
    </citation>
    <scope>IDENTIFICATION</scope>
</reference>
<evidence type="ECO:0000256" key="9">
    <source>
        <dbReference type="SAM" id="MobiDB-lite"/>
    </source>
</evidence>
<keyword evidence="11" id="KW-1185">Reference proteome</keyword>
<feature type="compositionally biased region" description="Polar residues" evidence="9">
    <location>
        <begin position="474"/>
        <end position="513"/>
    </location>
</feature>
<feature type="compositionally biased region" description="Basic and acidic residues" evidence="9">
    <location>
        <begin position="255"/>
        <end position="267"/>
    </location>
</feature>
<gene>
    <name evidence="12" type="primary">LOC106747724</name>
</gene>
<dbReference type="PANTHER" id="PTHR24404:SF106">
    <property type="entry name" value="C2H2-TYPE DOMAIN-CONTAINING PROTEIN"/>
    <property type="match status" value="1"/>
</dbReference>
<feature type="domain" description="C2H2-type" evidence="10">
    <location>
        <begin position="51"/>
        <end position="73"/>
    </location>
</feature>
<dbReference type="Pfam" id="PF00096">
    <property type="entry name" value="zf-C2H2"/>
    <property type="match status" value="1"/>
</dbReference>
<evidence type="ECO:0000259" key="10">
    <source>
        <dbReference type="PROSITE" id="PS50157"/>
    </source>
</evidence>
<feature type="compositionally biased region" description="Polar residues" evidence="9">
    <location>
        <begin position="302"/>
        <end position="317"/>
    </location>
</feature>
<dbReference type="PROSITE" id="PS50157">
    <property type="entry name" value="ZINC_FINGER_C2H2_2"/>
    <property type="match status" value="2"/>
</dbReference>
<keyword evidence="4 8" id="KW-0863">Zinc-finger</keyword>
<dbReference type="Gene3D" id="3.30.160.60">
    <property type="entry name" value="Classic Zinc Finger"/>
    <property type="match status" value="1"/>
</dbReference>
<feature type="compositionally biased region" description="Polar residues" evidence="9">
    <location>
        <begin position="840"/>
        <end position="851"/>
    </location>
</feature>
<organism evidence="11 12">
    <name type="scientific">Dinoponera quadriceps</name>
    <name type="common">South American ant</name>
    <dbReference type="NCBI Taxonomy" id="609295"/>
    <lineage>
        <taxon>Eukaryota</taxon>
        <taxon>Metazoa</taxon>
        <taxon>Ecdysozoa</taxon>
        <taxon>Arthropoda</taxon>
        <taxon>Hexapoda</taxon>
        <taxon>Insecta</taxon>
        <taxon>Pterygota</taxon>
        <taxon>Neoptera</taxon>
        <taxon>Endopterygota</taxon>
        <taxon>Hymenoptera</taxon>
        <taxon>Apocrita</taxon>
        <taxon>Aculeata</taxon>
        <taxon>Formicoidea</taxon>
        <taxon>Formicidae</taxon>
        <taxon>Ponerinae</taxon>
        <taxon>Ponerini</taxon>
        <taxon>Dinoponera</taxon>
    </lineage>
</organism>
<evidence type="ECO:0000256" key="3">
    <source>
        <dbReference type="ARBA" id="ARBA00022737"/>
    </source>
</evidence>